<dbReference type="PROSITE" id="PS51257">
    <property type="entry name" value="PROKAR_LIPOPROTEIN"/>
    <property type="match status" value="1"/>
</dbReference>
<comment type="caution">
    <text evidence="1">The sequence shown here is derived from an EMBL/GenBank/DDBJ whole genome shotgun (WGS) entry which is preliminary data.</text>
</comment>
<dbReference type="Proteomes" id="UP000027442">
    <property type="component" value="Unassembled WGS sequence"/>
</dbReference>
<dbReference type="PATRIC" id="fig|1122985.7.peg.3152"/>
<organism evidence="1 2">
    <name type="scientific">Hoylesella loescheii DSM 19665 = JCM 12249 = ATCC 15930</name>
    <dbReference type="NCBI Taxonomy" id="1122985"/>
    <lineage>
        <taxon>Bacteria</taxon>
        <taxon>Pseudomonadati</taxon>
        <taxon>Bacteroidota</taxon>
        <taxon>Bacteroidia</taxon>
        <taxon>Bacteroidales</taxon>
        <taxon>Prevotellaceae</taxon>
        <taxon>Hoylesella</taxon>
    </lineage>
</organism>
<evidence type="ECO:0000313" key="1">
    <source>
        <dbReference type="EMBL" id="KDR50917.1"/>
    </source>
</evidence>
<keyword evidence="2" id="KW-1185">Reference proteome</keyword>
<accession>A0A069QE20</accession>
<dbReference type="HOGENOM" id="CLU_929116_0_0_10"/>
<dbReference type="EMBL" id="JNGW01000132">
    <property type="protein sequence ID" value="KDR50917.1"/>
    <property type="molecule type" value="Genomic_DNA"/>
</dbReference>
<dbReference type="AlphaFoldDB" id="A0A069QE20"/>
<dbReference type="RefSeq" id="WP_018968557.1">
    <property type="nucleotide sequence ID" value="NZ_KB899238.1"/>
</dbReference>
<dbReference type="Gene3D" id="1.25.40.10">
    <property type="entry name" value="Tetratricopeptide repeat domain"/>
    <property type="match status" value="1"/>
</dbReference>
<protein>
    <submittedName>
        <fullName evidence="1">Tetratricopeptide repeat protein</fullName>
    </submittedName>
</protein>
<name>A0A069QE20_HOYLO</name>
<dbReference type="SUPFAM" id="SSF48452">
    <property type="entry name" value="TPR-like"/>
    <property type="match status" value="1"/>
</dbReference>
<evidence type="ECO:0000313" key="2">
    <source>
        <dbReference type="Proteomes" id="UP000027442"/>
    </source>
</evidence>
<reference evidence="1 2" key="1">
    <citation type="submission" date="2013-08" db="EMBL/GenBank/DDBJ databases">
        <authorList>
            <person name="Weinstock G."/>
            <person name="Sodergren E."/>
            <person name="Wylie T."/>
            <person name="Fulton L."/>
            <person name="Fulton R."/>
            <person name="Fronick C."/>
            <person name="O'Laughlin M."/>
            <person name="Godfrey J."/>
            <person name="Miner T."/>
            <person name="Herter B."/>
            <person name="Appelbaum E."/>
            <person name="Cordes M."/>
            <person name="Lek S."/>
            <person name="Wollam A."/>
            <person name="Pepin K.H."/>
            <person name="Palsikar V.B."/>
            <person name="Mitreva M."/>
            <person name="Wilson R.K."/>
        </authorList>
    </citation>
    <scope>NUCLEOTIDE SEQUENCE [LARGE SCALE GENOMIC DNA]</scope>
    <source>
        <strain evidence="1 2">ATCC 15930</strain>
    </source>
</reference>
<proteinExistence type="predicted"/>
<gene>
    <name evidence="1" type="ORF">HMPREF1991_03047</name>
</gene>
<sequence>MKKIVLYFTLLTFSLYSCHTDYKSKIDNALQNGYDELAINYLNKAIEEAPTLEYLYMRANCQMRIGKYENALRDYTRLLQYSSTEMQEIDSYINISKDSIVNINSIYENQLSAYYHLGRIDSAENKLIQLSSYFDYYHLYGQKDYWNGLIAKEKGNMGDAYCYFLNATKEGYTKALAELKEIAKNTGRPSEIPLEIGPAGIELQFTDGTKWGFGKQLKEIQKPIKVEKKRIIVDYVREYILMNFLNKNALKYIPGMRNKEKQAASVCLAYMHNKIIRIIKLPNSKQLTNTLLEKYNVCLNDYTLPDKPLILDVWVLKYQNTQGEKTCELYLI</sequence>
<dbReference type="InterPro" id="IPR011990">
    <property type="entry name" value="TPR-like_helical_dom_sf"/>
</dbReference>